<accession>B0NJQ2</accession>
<dbReference type="HOGENOM" id="CLU_205759_1_0_9"/>
<reference evidence="1 2" key="1">
    <citation type="journal article" date="2019" name="Appl. Environ. Microbiol.">
        <title>Clostridium scindens ATCC 35704: integration of nutritional requirements, the complete genome sequence, and global transcriptional responses to bile acids.</title>
        <authorList>
            <person name="Devendran S."/>
            <person name="Shrestha R."/>
            <person name="Alves J.M.P."/>
            <person name="Wolf P.G."/>
            <person name="Ly L."/>
            <person name="Hernandez A.G."/>
            <person name="Mendez-Garcia C."/>
            <person name="Inboden A."/>
            <person name="Wiley J."/>
            <person name="Paul O."/>
            <person name="Allen A."/>
            <person name="Springer E."/>
            <person name="Wright C.L."/>
            <person name="Fields C.J."/>
            <person name="Daniel S.L."/>
            <person name="Ridlon J.M."/>
        </authorList>
    </citation>
    <scope>NUCLEOTIDE SEQUENCE [LARGE SCALE GENOMIC DNA]</scope>
    <source>
        <strain evidence="1 2">ATCC 35704</strain>
    </source>
</reference>
<proteinExistence type="predicted"/>
<gene>
    <name evidence="1" type="ORF">HDCHBGLK_01762</name>
</gene>
<protein>
    <submittedName>
        <fullName evidence="1">Uncharacterized protein</fullName>
    </submittedName>
</protein>
<name>B0NJQ2_CLOS5</name>
<organism evidence="1 2">
    <name type="scientific">Clostridium scindens (strain ATCC 35704 / DSM 5676 / VPI 13733 / 19)</name>
    <dbReference type="NCBI Taxonomy" id="411468"/>
    <lineage>
        <taxon>Bacteria</taxon>
        <taxon>Bacillati</taxon>
        <taxon>Bacillota</taxon>
        <taxon>Clostridia</taxon>
        <taxon>Lachnospirales</taxon>
        <taxon>Lachnospiraceae</taxon>
    </lineage>
</organism>
<dbReference type="Proteomes" id="UP000289664">
    <property type="component" value="Chromosome"/>
</dbReference>
<evidence type="ECO:0000313" key="2">
    <source>
        <dbReference type="Proteomes" id="UP000289664"/>
    </source>
</evidence>
<keyword evidence="2" id="KW-1185">Reference proteome</keyword>
<dbReference type="AlphaFoldDB" id="B0NJQ2"/>
<dbReference type="RefSeq" id="WP_004608390.1">
    <property type="nucleotide sequence ID" value="NZ_CP036170.1"/>
</dbReference>
<dbReference type="KEGG" id="csci:HDCHBGLK_01762"/>
<dbReference type="STRING" id="411468.CLOSCI_03739"/>
<dbReference type="GeneID" id="62697943"/>
<dbReference type="eggNOG" id="ENOG5033CCB">
    <property type="taxonomic scope" value="Bacteria"/>
</dbReference>
<evidence type="ECO:0000313" key="1">
    <source>
        <dbReference type="EMBL" id="QBF74361.1"/>
    </source>
</evidence>
<dbReference type="EMBL" id="CP036170">
    <property type="protein sequence ID" value="QBF74361.1"/>
    <property type="molecule type" value="Genomic_DNA"/>
</dbReference>
<sequence length="51" mass="5783">MASYVSPAIRDKFESLSINLKNCILERDVRLESIHDLIHVLEDIVAEGEAE</sequence>